<protein>
    <recommendedName>
        <fullName evidence="4">18S pre-ribosomal assembly protein gar2-like protein</fullName>
    </recommendedName>
</protein>
<feature type="compositionally biased region" description="Polar residues" evidence="1">
    <location>
        <begin position="198"/>
        <end position="207"/>
    </location>
</feature>
<feature type="compositionally biased region" description="Basic and acidic residues" evidence="1">
    <location>
        <begin position="209"/>
        <end position="219"/>
    </location>
</feature>
<dbReference type="InterPro" id="IPR040378">
    <property type="entry name" value="BASL"/>
</dbReference>
<reference evidence="2" key="1">
    <citation type="submission" date="2022-06" db="EMBL/GenBank/DDBJ databases">
        <title>Uncovering the hologenomic basis of an extraordinary plant invasion.</title>
        <authorList>
            <person name="Bieker V.C."/>
            <person name="Martin M.D."/>
            <person name="Gilbert T."/>
            <person name="Hodgins K."/>
            <person name="Battlay P."/>
            <person name="Petersen B."/>
            <person name="Wilson J."/>
        </authorList>
    </citation>
    <scope>NUCLEOTIDE SEQUENCE</scope>
    <source>
        <strain evidence="2">AA19_3_7</strain>
        <tissue evidence="2">Leaf</tissue>
    </source>
</reference>
<name>A0AAD5BMX5_AMBAR</name>
<evidence type="ECO:0000313" key="3">
    <source>
        <dbReference type="Proteomes" id="UP001206925"/>
    </source>
</evidence>
<gene>
    <name evidence="2" type="ORF">M8C21_014357</name>
</gene>
<evidence type="ECO:0000256" key="1">
    <source>
        <dbReference type="SAM" id="MobiDB-lite"/>
    </source>
</evidence>
<keyword evidence="3" id="KW-1185">Reference proteome</keyword>
<comment type="caution">
    <text evidence="2">The sequence shown here is derived from an EMBL/GenBank/DDBJ whole genome shotgun (WGS) entry which is preliminary data.</text>
</comment>
<organism evidence="2 3">
    <name type="scientific">Ambrosia artemisiifolia</name>
    <name type="common">Common ragweed</name>
    <dbReference type="NCBI Taxonomy" id="4212"/>
    <lineage>
        <taxon>Eukaryota</taxon>
        <taxon>Viridiplantae</taxon>
        <taxon>Streptophyta</taxon>
        <taxon>Embryophyta</taxon>
        <taxon>Tracheophyta</taxon>
        <taxon>Spermatophyta</taxon>
        <taxon>Magnoliopsida</taxon>
        <taxon>eudicotyledons</taxon>
        <taxon>Gunneridae</taxon>
        <taxon>Pentapetalae</taxon>
        <taxon>asterids</taxon>
        <taxon>campanulids</taxon>
        <taxon>Asterales</taxon>
        <taxon>Asteraceae</taxon>
        <taxon>Asteroideae</taxon>
        <taxon>Heliantheae alliance</taxon>
        <taxon>Heliantheae</taxon>
        <taxon>Ambrosia</taxon>
    </lineage>
</organism>
<dbReference type="Proteomes" id="UP001206925">
    <property type="component" value="Unassembled WGS sequence"/>
</dbReference>
<accession>A0AAD5BMX5</accession>
<feature type="region of interest" description="Disordered" evidence="1">
    <location>
        <begin position="198"/>
        <end position="234"/>
    </location>
</feature>
<evidence type="ECO:0008006" key="4">
    <source>
        <dbReference type="Google" id="ProtNLM"/>
    </source>
</evidence>
<proteinExistence type="predicted"/>
<dbReference type="PANTHER" id="PTHR33914:SF2">
    <property type="entry name" value="OS02G0582100 PROTEIN"/>
    <property type="match status" value="1"/>
</dbReference>
<dbReference type="GO" id="GO:0009786">
    <property type="term" value="P:regulation of asymmetric cell division"/>
    <property type="evidence" value="ECO:0007669"/>
    <property type="project" value="InterPro"/>
</dbReference>
<dbReference type="AlphaFoldDB" id="A0AAD5BMX5"/>
<evidence type="ECO:0000313" key="2">
    <source>
        <dbReference type="EMBL" id="KAI7726301.1"/>
    </source>
</evidence>
<dbReference type="PANTHER" id="PTHR33914">
    <property type="entry name" value="18S PRE-RIBOSOMAL ASSEMBLY PROTEIN GAR2-LIKE PROTEIN"/>
    <property type="match status" value="1"/>
</dbReference>
<sequence length="343" mass="37711">MKESPGRYINPFLSDEENDKVNCITNLDDGMFEKSLEPSNVRSESIEKAKEVYIDKNVTCYEENGYNVVKDICVDEGLSNEEMIRFDKEQHELSCSPVVGDGDKHDDMIKDDIDTQLKSSTLEDCCKNSSLSSVTEDDNVPSSHASDKIELFVESNIRPDSSTQNDEEELDSSSNLLNNSISILETADNGVNGVNQQLSEQQSTGSEPNEPRPTNHEEITNSDSDDVKPSTASGSHELLLKTESPPNHLDMASNNILAAPRGGGETSFSMAGSVSGHITFLGPITSAGSISHRSDGSNTSVRSFAFPILQNEWNSSPVRMAKADPRQSRKHRGWRQALLCCRF</sequence>
<dbReference type="EMBL" id="JAMZMK010011719">
    <property type="protein sequence ID" value="KAI7726301.1"/>
    <property type="molecule type" value="Genomic_DNA"/>
</dbReference>